<sequence length="354" mass="40681">MDDAARLAHSTAEFRKILFDKYEIILKESRGRFSYLHPESTKFITDHSLGTLYKTDTILKKIAKKEIITEPISKEETENYLPADPTDEQTSGNGAGQSIDTIEKTKNRSKEFHINPPKQNNAFRRNAQKAGNNLPDHNSVSILLFHSELRLVTDLQHCIKAQQSQAYAQKVKIANLKRMAETLTYVQEHGYDTMEILKSELSDARAKADSSRKSLKDTERRLKELNEQIHYTEQYLANKAVYGQFLKAKNKGKFRQEHTAEITLYKTAARFLKERSARDASAGQSSGKLPSLKLLKEEKEKLMKKKETVQETYRKDRDHQKELNTVCSNVNAILGQPARQKQTEKKREQDIDIP</sequence>
<dbReference type="PATRIC" id="fig|1235802.3.peg.628"/>
<comment type="caution">
    <text evidence="3">The sequence shown here is derived from an EMBL/GenBank/DDBJ whole genome shotgun (WGS) entry which is preliminary data.</text>
</comment>
<keyword evidence="1" id="KW-0175">Coiled coil</keyword>
<evidence type="ECO:0000256" key="1">
    <source>
        <dbReference type="SAM" id="Coils"/>
    </source>
</evidence>
<dbReference type="Proteomes" id="UP000012589">
    <property type="component" value="Unassembled WGS sequence"/>
</dbReference>
<evidence type="ECO:0000313" key="3">
    <source>
        <dbReference type="EMBL" id="EMZ36999.1"/>
    </source>
</evidence>
<keyword evidence="4" id="KW-1185">Reference proteome</keyword>
<feature type="coiled-coil region" evidence="1">
    <location>
        <begin position="194"/>
        <end position="235"/>
    </location>
</feature>
<dbReference type="OrthoDB" id="9763896at2"/>
<proteinExistence type="predicted"/>
<feature type="compositionally biased region" description="Polar residues" evidence="2">
    <location>
        <begin position="88"/>
        <end position="99"/>
    </location>
</feature>
<gene>
    <name evidence="3" type="ORF">C823_00595</name>
</gene>
<dbReference type="STRING" id="1235802.C823_00595"/>
<dbReference type="HOGENOM" id="CLU_040918_0_0_9"/>
<protein>
    <recommendedName>
        <fullName evidence="5">MobA/MobL protein domain-containing protein</fullName>
    </recommendedName>
</protein>
<name>N2BJL3_9FIRM</name>
<evidence type="ECO:0000256" key="2">
    <source>
        <dbReference type="SAM" id="MobiDB-lite"/>
    </source>
</evidence>
<dbReference type="AlphaFoldDB" id="N2BJL3"/>
<feature type="region of interest" description="Disordered" evidence="2">
    <location>
        <begin position="75"/>
        <end position="99"/>
    </location>
</feature>
<reference evidence="3 4" key="1">
    <citation type="journal article" date="2014" name="Genome Announc.">
        <title>Draft genome sequences of the altered schaedler flora, a defined bacterial community from gnotobiotic mice.</title>
        <authorList>
            <person name="Wannemuehler M.J."/>
            <person name="Overstreet A.M."/>
            <person name="Ward D.V."/>
            <person name="Phillips G.J."/>
        </authorList>
    </citation>
    <scope>NUCLEOTIDE SEQUENCE [LARGE SCALE GENOMIC DNA]</scope>
    <source>
        <strain evidence="3 4">ASF492</strain>
    </source>
</reference>
<evidence type="ECO:0000313" key="4">
    <source>
        <dbReference type="Proteomes" id="UP000012589"/>
    </source>
</evidence>
<feature type="compositionally biased region" description="Basic and acidic residues" evidence="2">
    <location>
        <begin position="341"/>
        <end position="354"/>
    </location>
</feature>
<feature type="region of interest" description="Disordered" evidence="2">
    <location>
        <begin position="332"/>
        <end position="354"/>
    </location>
</feature>
<dbReference type="EMBL" id="AQFT01000017">
    <property type="protein sequence ID" value="EMZ36999.1"/>
    <property type="molecule type" value="Genomic_DNA"/>
</dbReference>
<organism evidence="3 4">
    <name type="scientific">Eubacterium plexicaudatum ASF492</name>
    <dbReference type="NCBI Taxonomy" id="1235802"/>
    <lineage>
        <taxon>Bacteria</taxon>
        <taxon>Bacillati</taxon>
        <taxon>Bacillota</taxon>
        <taxon>Clostridia</taxon>
        <taxon>Eubacteriales</taxon>
        <taxon>Eubacteriaceae</taxon>
        <taxon>Eubacterium</taxon>
    </lineage>
</organism>
<dbReference type="eggNOG" id="COG3843">
    <property type="taxonomic scope" value="Bacteria"/>
</dbReference>
<evidence type="ECO:0008006" key="5">
    <source>
        <dbReference type="Google" id="ProtNLM"/>
    </source>
</evidence>
<accession>N2BJL3</accession>